<dbReference type="Proteomes" id="UP000700596">
    <property type="component" value="Unassembled WGS sequence"/>
</dbReference>
<dbReference type="InterPro" id="IPR038781">
    <property type="entry name" value="C365.16-ike"/>
</dbReference>
<accession>A0A9P9DKY8</accession>
<evidence type="ECO:0000313" key="2">
    <source>
        <dbReference type="Proteomes" id="UP000700596"/>
    </source>
</evidence>
<dbReference type="PANTHER" id="PTHR37845">
    <property type="entry name" value="SEQUENCE ORPHAN"/>
    <property type="match status" value="1"/>
</dbReference>
<proteinExistence type="predicted"/>
<reference evidence="1" key="1">
    <citation type="journal article" date="2021" name="Nat. Commun.">
        <title>Genetic determinants of endophytism in the Arabidopsis root mycobiome.</title>
        <authorList>
            <person name="Mesny F."/>
            <person name="Miyauchi S."/>
            <person name="Thiergart T."/>
            <person name="Pickel B."/>
            <person name="Atanasova L."/>
            <person name="Karlsson M."/>
            <person name="Huettel B."/>
            <person name="Barry K.W."/>
            <person name="Haridas S."/>
            <person name="Chen C."/>
            <person name="Bauer D."/>
            <person name="Andreopoulos W."/>
            <person name="Pangilinan J."/>
            <person name="LaButti K."/>
            <person name="Riley R."/>
            <person name="Lipzen A."/>
            <person name="Clum A."/>
            <person name="Drula E."/>
            <person name="Henrissat B."/>
            <person name="Kohler A."/>
            <person name="Grigoriev I.V."/>
            <person name="Martin F.M."/>
            <person name="Hacquard S."/>
        </authorList>
    </citation>
    <scope>NUCLEOTIDE SEQUENCE</scope>
    <source>
        <strain evidence="1">MPI-CAGE-CH-0243</strain>
    </source>
</reference>
<gene>
    <name evidence="1" type="ORF">B0J11DRAFT_439152</name>
</gene>
<sequence>MAPSARTVSAREGNSKTWNTSNLGLRVGSDATAAATAAILIAPIITAIDKGIMENASGRSTLANSLKASAREVLLKPGSFFGGRAFGLVFALYSGTYFTANLIDTASSAMHHTPLTSTTAGTSKFLATSTTNLALCLYKDNRFTQMFGSTSATARPVPLPTFALFTVRDCLTIFASFNMPAIISPHLDTRMSAEVKKYVGAASAAQFLTPAAVQLISTPLHLLGLDLYNRPGMGWTERASRVTRDWAKSAFARMGRIIPAFGVGGVVNTKVRRNLLGRLEG</sequence>
<dbReference type="AlphaFoldDB" id="A0A9P9DKY8"/>
<evidence type="ECO:0000313" key="1">
    <source>
        <dbReference type="EMBL" id="KAH7121168.1"/>
    </source>
</evidence>
<dbReference type="PANTHER" id="PTHR37845:SF1">
    <property type="entry name" value="SEQUENCE ORPHAN"/>
    <property type="match status" value="1"/>
</dbReference>
<evidence type="ECO:0008006" key="3">
    <source>
        <dbReference type="Google" id="ProtNLM"/>
    </source>
</evidence>
<comment type="caution">
    <text evidence="1">The sequence shown here is derived from an EMBL/GenBank/DDBJ whole genome shotgun (WGS) entry which is preliminary data.</text>
</comment>
<dbReference type="OrthoDB" id="275936at2759"/>
<keyword evidence="2" id="KW-1185">Reference proteome</keyword>
<name>A0A9P9DKY8_9PLEO</name>
<protein>
    <recommendedName>
        <fullName evidence="3">Sequence orphan</fullName>
    </recommendedName>
</protein>
<dbReference type="GO" id="GO:0005739">
    <property type="term" value="C:mitochondrion"/>
    <property type="evidence" value="ECO:0007669"/>
    <property type="project" value="TreeGrafter"/>
</dbReference>
<organism evidence="1 2">
    <name type="scientific">Dendryphion nanum</name>
    <dbReference type="NCBI Taxonomy" id="256645"/>
    <lineage>
        <taxon>Eukaryota</taxon>
        <taxon>Fungi</taxon>
        <taxon>Dikarya</taxon>
        <taxon>Ascomycota</taxon>
        <taxon>Pezizomycotina</taxon>
        <taxon>Dothideomycetes</taxon>
        <taxon>Pleosporomycetidae</taxon>
        <taxon>Pleosporales</taxon>
        <taxon>Torulaceae</taxon>
        <taxon>Dendryphion</taxon>
    </lineage>
</organism>
<dbReference type="EMBL" id="JAGMWT010000010">
    <property type="protein sequence ID" value="KAH7121168.1"/>
    <property type="molecule type" value="Genomic_DNA"/>
</dbReference>